<gene>
    <name evidence="2" type="ORF">Sjap_017832</name>
</gene>
<protein>
    <submittedName>
        <fullName evidence="2">Uncharacterized protein</fullName>
    </submittedName>
</protein>
<evidence type="ECO:0000313" key="2">
    <source>
        <dbReference type="EMBL" id="KAK9109772.1"/>
    </source>
</evidence>
<comment type="caution">
    <text evidence="2">The sequence shown here is derived from an EMBL/GenBank/DDBJ whole genome shotgun (WGS) entry which is preliminary data.</text>
</comment>
<evidence type="ECO:0000256" key="1">
    <source>
        <dbReference type="SAM" id="MobiDB-lite"/>
    </source>
</evidence>
<proteinExistence type="predicted"/>
<keyword evidence="3" id="KW-1185">Reference proteome</keyword>
<name>A0AAP0I6W0_9MAGN</name>
<reference evidence="2 3" key="1">
    <citation type="submission" date="2024-01" db="EMBL/GenBank/DDBJ databases">
        <title>Genome assemblies of Stephania.</title>
        <authorList>
            <person name="Yang L."/>
        </authorList>
    </citation>
    <scope>NUCLEOTIDE SEQUENCE [LARGE SCALE GENOMIC DNA]</scope>
    <source>
        <strain evidence="2">QJT</strain>
        <tissue evidence="2">Leaf</tissue>
    </source>
</reference>
<feature type="region of interest" description="Disordered" evidence="1">
    <location>
        <begin position="153"/>
        <end position="186"/>
    </location>
</feature>
<dbReference type="AlphaFoldDB" id="A0AAP0I6W0"/>
<dbReference type="Proteomes" id="UP001417504">
    <property type="component" value="Unassembled WGS sequence"/>
</dbReference>
<evidence type="ECO:0000313" key="3">
    <source>
        <dbReference type="Proteomes" id="UP001417504"/>
    </source>
</evidence>
<feature type="compositionally biased region" description="Basic and acidic residues" evidence="1">
    <location>
        <begin position="169"/>
        <end position="186"/>
    </location>
</feature>
<sequence length="186" mass="20743">MLELSPLSSRVFCLLEPSLHLAYHHKVVGVINVSVPISSNALCSSLLQRSLSHTRATTHHRPSPCWPTTGDPKIMVVMAEIERRRVELTQATPDQPVDEMQLYYDALGDCPKGRVYGLGSYCSTKRRFRDSVPAHPRGRVLQRLSEHVLRTATSTAGAAAGEDGFDLSTEEKQHDGDNRDIHERMD</sequence>
<organism evidence="2 3">
    <name type="scientific">Stephania japonica</name>
    <dbReference type="NCBI Taxonomy" id="461633"/>
    <lineage>
        <taxon>Eukaryota</taxon>
        <taxon>Viridiplantae</taxon>
        <taxon>Streptophyta</taxon>
        <taxon>Embryophyta</taxon>
        <taxon>Tracheophyta</taxon>
        <taxon>Spermatophyta</taxon>
        <taxon>Magnoliopsida</taxon>
        <taxon>Ranunculales</taxon>
        <taxon>Menispermaceae</taxon>
        <taxon>Menispermoideae</taxon>
        <taxon>Cissampelideae</taxon>
        <taxon>Stephania</taxon>
    </lineage>
</organism>
<dbReference type="EMBL" id="JBBNAE010000007">
    <property type="protein sequence ID" value="KAK9109772.1"/>
    <property type="molecule type" value="Genomic_DNA"/>
</dbReference>
<accession>A0AAP0I6W0</accession>